<comment type="subcellular location">
    <subcellularLocation>
        <location evidence="15">Postsynaptic cell membrane</location>
        <topology evidence="15">Multi-pass membrane protein</topology>
    </subcellularLocation>
</comment>
<reference evidence="20 21" key="2">
    <citation type="journal article" date="2019" name="G3 (Bethesda)">
        <title>Hybrid Assembly of the Genome of the Entomopathogenic Nematode Steinernema carpocapsae Identifies the X-Chromosome.</title>
        <authorList>
            <person name="Serra L."/>
            <person name="Macchietto M."/>
            <person name="Macias-Munoz A."/>
            <person name="McGill C.J."/>
            <person name="Rodriguez I.M."/>
            <person name="Rodriguez B."/>
            <person name="Murad R."/>
            <person name="Mortazavi A."/>
        </authorList>
    </citation>
    <scope>NUCLEOTIDE SEQUENCE [LARGE SCALE GENOMIC DNA]</scope>
    <source>
        <strain evidence="20 21">ALL</strain>
    </source>
</reference>
<dbReference type="PRINTS" id="PR00252">
    <property type="entry name" value="NRIONCHANNEL"/>
</dbReference>
<keyword evidence="3" id="KW-1003">Cell membrane</keyword>
<dbReference type="SUPFAM" id="SSF90112">
    <property type="entry name" value="Neurotransmitter-gated ion-channel transmembrane pore"/>
    <property type="match status" value="1"/>
</dbReference>
<dbReference type="STRING" id="34508.A0A4U8UWW7"/>
<keyword evidence="6" id="KW-0770">Synapse</keyword>
<dbReference type="InterPro" id="IPR038050">
    <property type="entry name" value="Neuro_actylchol_rec"/>
</dbReference>
<evidence type="ECO:0000256" key="17">
    <source>
        <dbReference type="SAM" id="MobiDB-lite"/>
    </source>
</evidence>
<feature type="transmembrane region" description="Helical" evidence="16">
    <location>
        <begin position="303"/>
        <end position="322"/>
    </location>
</feature>
<dbReference type="CDD" id="cd19064">
    <property type="entry name" value="LGIC_TM_nAChR"/>
    <property type="match status" value="1"/>
</dbReference>
<reference evidence="20 21" key="1">
    <citation type="journal article" date="2015" name="Genome Biol.">
        <title>Comparative genomics of Steinernema reveals deeply conserved gene regulatory networks.</title>
        <authorList>
            <person name="Dillman A.R."/>
            <person name="Macchietto M."/>
            <person name="Porter C.F."/>
            <person name="Rogers A."/>
            <person name="Williams B."/>
            <person name="Antoshechkin I."/>
            <person name="Lee M.M."/>
            <person name="Goodwin Z."/>
            <person name="Lu X."/>
            <person name="Lewis E.E."/>
            <person name="Goodrich-Blair H."/>
            <person name="Stock S.P."/>
            <person name="Adams B.J."/>
            <person name="Sternberg P.W."/>
            <person name="Mortazavi A."/>
        </authorList>
    </citation>
    <scope>NUCLEOTIDE SEQUENCE [LARGE SCALE GENOMIC DNA]</scope>
    <source>
        <strain evidence="20 21">ALL</strain>
    </source>
</reference>
<evidence type="ECO:0000256" key="1">
    <source>
        <dbReference type="ARBA" id="ARBA00009237"/>
    </source>
</evidence>
<dbReference type="EMBL" id="AZBU02000001">
    <property type="protein sequence ID" value="TMS36627.1"/>
    <property type="molecule type" value="Genomic_DNA"/>
</dbReference>
<keyword evidence="21" id="KW-1185">Reference proteome</keyword>
<keyword evidence="11" id="KW-0325">Glycoprotein</keyword>
<dbReference type="InterPro" id="IPR018000">
    <property type="entry name" value="Neurotransmitter_ion_chnl_CS"/>
</dbReference>
<sequence>MRHYANFVEPCRRVQVYEDLLYDYNKIPRPVKNSTDVLMVDVGASLIRIIDVDEKNQVLTTNLWLEMKWVDAKLQWDPKKYGGITTLHIPSDLIWTPDLVLYNNAAGDPDITIFTDALVAYDGRVFWQPPAIYKSFCPIDVTWFPYDLQNCNMKFGAWSYTGYYVDLKQLPRDQVILTKDSDGTDVDFMEHGMDLSFFYKSAEWDLLSLTSARHSVLYASCCGPEKYVDITYYLVLRRKTLFFTCNLIIPCFLISLLTTFVFYLSDHKITFSISILVTLTVFFLVLIDIMPPTSLVIPMFGRYLITTMILVALSTVVSVVTVNFRFRSGSAHKMSPWIRSIFLKFLPKILMMKRPENKKKVSPEPNNGLLDPSALVSDHSEPSRPRPPVRKTKSKEKTSNIELNSYVFSRPSTSMQVSSFESRTLPCYSEVCNNQGGKSKGTGGNELYSMNERRRSESVKRKNKPKEQLHDAIFANLLQQVRFVAEHFRRNEQEAEISDDWTFVAMVLDRLFLIIFSVLNVATFFIILEAPSLYDTREPLNITVPHKPLGQANLYSIRNARIS</sequence>
<feature type="transmembrane region" description="Helical" evidence="16">
    <location>
        <begin position="269"/>
        <end position="291"/>
    </location>
</feature>
<evidence type="ECO:0000256" key="11">
    <source>
        <dbReference type="ARBA" id="ARBA00023180"/>
    </source>
</evidence>
<keyword evidence="12" id="KW-0628">Postsynaptic cell membrane</keyword>
<evidence type="ECO:0000256" key="7">
    <source>
        <dbReference type="ARBA" id="ARBA00023065"/>
    </source>
</evidence>
<dbReference type="EMBL" id="CM016762">
    <property type="protein sequence ID" value="TMS36627.1"/>
    <property type="molecule type" value="Genomic_DNA"/>
</dbReference>
<comment type="caution">
    <text evidence="20">The sequence shown here is derived from an EMBL/GenBank/DDBJ whole genome shotgun (WGS) entry which is preliminary data.</text>
</comment>
<keyword evidence="4 16" id="KW-0812">Transmembrane</keyword>
<dbReference type="InterPro" id="IPR002394">
    <property type="entry name" value="Nicotinic_acetylcholine_rcpt"/>
</dbReference>
<proteinExistence type="inferred from homology"/>
<comment type="similarity">
    <text evidence="1">Belongs to the ligand-gated ion channel (TC 1.A.9) family. Acetylcholine receptor (TC 1.A.9.1) subfamily.</text>
</comment>
<dbReference type="Gene3D" id="2.70.170.10">
    <property type="entry name" value="Neurotransmitter-gated ion-channel ligand-binding domain"/>
    <property type="match status" value="1"/>
</dbReference>
<keyword evidence="13" id="KW-1071">Ligand-gated ion channel</keyword>
<evidence type="ECO:0000313" key="21">
    <source>
        <dbReference type="Proteomes" id="UP000298663"/>
    </source>
</evidence>
<evidence type="ECO:0000256" key="14">
    <source>
        <dbReference type="ARBA" id="ARBA00023303"/>
    </source>
</evidence>
<dbReference type="OrthoDB" id="5975154at2759"/>
<keyword evidence="8 16" id="KW-0472">Membrane</keyword>
<evidence type="ECO:0000256" key="9">
    <source>
        <dbReference type="ARBA" id="ARBA00023157"/>
    </source>
</evidence>
<evidence type="ECO:0000256" key="4">
    <source>
        <dbReference type="ARBA" id="ARBA00022692"/>
    </source>
</evidence>
<dbReference type="GO" id="GO:0022848">
    <property type="term" value="F:acetylcholine-gated monoatomic cation-selective channel activity"/>
    <property type="evidence" value="ECO:0007669"/>
    <property type="project" value="InterPro"/>
</dbReference>
<feature type="transmembrane region" description="Helical" evidence="16">
    <location>
        <begin position="241"/>
        <end position="263"/>
    </location>
</feature>
<evidence type="ECO:0000259" key="18">
    <source>
        <dbReference type="Pfam" id="PF02931"/>
    </source>
</evidence>
<feature type="transmembrane region" description="Helical" evidence="16">
    <location>
        <begin position="511"/>
        <end position="528"/>
    </location>
</feature>
<dbReference type="Pfam" id="PF02932">
    <property type="entry name" value="Neur_chan_memb"/>
    <property type="match status" value="1"/>
</dbReference>
<keyword evidence="14 16" id="KW-0407">Ion channel</keyword>
<keyword evidence="5 16" id="KW-1133">Transmembrane helix</keyword>
<gene>
    <name evidence="20" type="ORF">L596_003749</name>
</gene>
<evidence type="ECO:0000259" key="19">
    <source>
        <dbReference type="Pfam" id="PF02932"/>
    </source>
</evidence>
<dbReference type="FunFam" id="2.70.170.10:FF:000044">
    <property type="entry name" value="AcetylCholine Receptor"/>
    <property type="match status" value="1"/>
</dbReference>
<keyword evidence="2 16" id="KW-0813">Transport</keyword>
<dbReference type="InterPro" id="IPR036719">
    <property type="entry name" value="Neuro-gated_channel_TM_sf"/>
</dbReference>
<evidence type="ECO:0000256" key="16">
    <source>
        <dbReference type="RuleBase" id="RU000687"/>
    </source>
</evidence>
<evidence type="ECO:0008006" key="22">
    <source>
        <dbReference type="Google" id="ProtNLM"/>
    </source>
</evidence>
<evidence type="ECO:0000256" key="10">
    <source>
        <dbReference type="ARBA" id="ARBA00023170"/>
    </source>
</evidence>
<dbReference type="PROSITE" id="PS00236">
    <property type="entry name" value="NEUROTR_ION_CHANNEL"/>
    <property type="match status" value="1"/>
</dbReference>
<evidence type="ECO:0000256" key="3">
    <source>
        <dbReference type="ARBA" id="ARBA00022475"/>
    </source>
</evidence>
<dbReference type="AlphaFoldDB" id="A0A4U8UWW7"/>
<evidence type="ECO:0000256" key="15">
    <source>
        <dbReference type="ARBA" id="ARBA00034104"/>
    </source>
</evidence>
<evidence type="ECO:0000256" key="2">
    <source>
        <dbReference type="ARBA" id="ARBA00022448"/>
    </source>
</evidence>
<dbReference type="InterPro" id="IPR006202">
    <property type="entry name" value="Neur_chan_lig-bd"/>
</dbReference>
<dbReference type="InterPro" id="IPR036734">
    <property type="entry name" value="Neur_chan_lig-bd_sf"/>
</dbReference>
<evidence type="ECO:0000256" key="12">
    <source>
        <dbReference type="ARBA" id="ARBA00023257"/>
    </source>
</evidence>
<dbReference type="FunFam" id="1.20.58.390:FF:000078">
    <property type="entry name" value="AcetylCholine Receptor"/>
    <property type="match status" value="1"/>
</dbReference>
<evidence type="ECO:0000313" key="20">
    <source>
        <dbReference type="EMBL" id="TMS36627.1"/>
    </source>
</evidence>
<evidence type="ECO:0000256" key="5">
    <source>
        <dbReference type="ARBA" id="ARBA00022989"/>
    </source>
</evidence>
<dbReference type="FunFam" id="1.20.58.390:FF:000030">
    <property type="entry name" value="Acetylcholine receptor subunit alpha-L1"/>
    <property type="match status" value="1"/>
</dbReference>
<feature type="domain" description="Neurotransmitter-gated ion-channel ligand-binding" evidence="18">
    <location>
        <begin position="15"/>
        <end position="240"/>
    </location>
</feature>
<keyword evidence="7 16" id="KW-0406">Ion transport</keyword>
<protein>
    <recommendedName>
        <fullName evidence="22">Neurotransmitter-gated ion-channel ligand-binding domain-containing protein</fullName>
    </recommendedName>
</protein>
<dbReference type="SUPFAM" id="SSF63712">
    <property type="entry name" value="Nicotinic receptor ligand binding domain-like"/>
    <property type="match status" value="1"/>
</dbReference>
<feature type="region of interest" description="Disordered" evidence="17">
    <location>
        <begin position="357"/>
        <end position="402"/>
    </location>
</feature>
<dbReference type="PRINTS" id="PR00254">
    <property type="entry name" value="NICOTINICR"/>
</dbReference>
<evidence type="ECO:0000256" key="13">
    <source>
        <dbReference type="ARBA" id="ARBA00023286"/>
    </source>
</evidence>
<dbReference type="InterPro" id="IPR006029">
    <property type="entry name" value="Neurotrans-gated_channel_TM"/>
</dbReference>
<dbReference type="InterPro" id="IPR006201">
    <property type="entry name" value="Neur_channel"/>
</dbReference>
<dbReference type="PANTHER" id="PTHR18945">
    <property type="entry name" value="NEUROTRANSMITTER GATED ION CHANNEL"/>
    <property type="match status" value="1"/>
</dbReference>
<dbReference type="Pfam" id="PF02931">
    <property type="entry name" value="Neur_chan_LBD"/>
    <property type="match status" value="1"/>
</dbReference>
<name>A0A4U8UWW7_STECR</name>
<organism evidence="20 21">
    <name type="scientific">Steinernema carpocapsae</name>
    <name type="common">Entomopathogenic nematode</name>
    <dbReference type="NCBI Taxonomy" id="34508"/>
    <lineage>
        <taxon>Eukaryota</taxon>
        <taxon>Metazoa</taxon>
        <taxon>Ecdysozoa</taxon>
        <taxon>Nematoda</taxon>
        <taxon>Chromadorea</taxon>
        <taxon>Rhabditida</taxon>
        <taxon>Tylenchina</taxon>
        <taxon>Panagrolaimomorpha</taxon>
        <taxon>Strongyloidoidea</taxon>
        <taxon>Steinernematidae</taxon>
        <taxon>Steinernema</taxon>
    </lineage>
</organism>
<dbReference type="GO" id="GO:0045211">
    <property type="term" value="C:postsynaptic membrane"/>
    <property type="evidence" value="ECO:0007669"/>
    <property type="project" value="UniProtKB-SubCell"/>
</dbReference>
<dbReference type="Gene3D" id="1.20.58.390">
    <property type="entry name" value="Neurotransmitter-gated ion-channel transmembrane domain"/>
    <property type="match status" value="2"/>
</dbReference>
<evidence type="ECO:0000256" key="6">
    <source>
        <dbReference type="ARBA" id="ARBA00023018"/>
    </source>
</evidence>
<keyword evidence="9" id="KW-1015">Disulfide bond</keyword>
<dbReference type="GO" id="GO:0004888">
    <property type="term" value="F:transmembrane signaling receptor activity"/>
    <property type="evidence" value="ECO:0007669"/>
    <property type="project" value="InterPro"/>
</dbReference>
<accession>A0A4U8UWW7</accession>
<keyword evidence="10" id="KW-0675">Receptor</keyword>
<feature type="domain" description="Neurotransmitter-gated ion-channel transmembrane" evidence="19">
    <location>
        <begin position="247"/>
        <end position="522"/>
    </location>
</feature>
<evidence type="ECO:0000256" key="8">
    <source>
        <dbReference type="ARBA" id="ARBA00023136"/>
    </source>
</evidence>
<dbReference type="Proteomes" id="UP000298663">
    <property type="component" value="Chromosome X"/>
</dbReference>